<dbReference type="Gene3D" id="1.20.1440.100">
    <property type="entry name" value="SG protein - dephosphorylation function"/>
    <property type="match status" value="1"/>
</dbReference>
<keyword evidence="3 7" id="KW-0378">Hydrolase</keyword>
<keyword evidence="6" id="KW-0812">Transmembrane</keyword>
<sequence length="379" mass="40352">MPGRSLPNGAGFGVGLSGILRPGRRRIRNLLGPSEAELRANLAGEASADAALALQEAEAEAATLAADETEALEEASETAPAPETVEPPAEPAVPRDLTAAAFFDVDNTMVQGASIIHFARGLAARKYLKTSDLVDFAWKQVKFRVTGKENSDDVAEGREKALSFVAGRSTAELARLGEEIYDEVISDKIWEGTRALAQMHLDAGQQVWLVTATPVELAQVIAKRLGLTGALGTVAESEDGVFTGRLVGDILHGLGKAHAVRTLAIREGLNLKRCTAYSDSYNDVPMLSLVGTAVAVNPDADLRELAKNRGWQVRDFRTGRKAAKIGVPTALLLGAVGGAVGAILSRRRERVRAATASESNPELSGAQPMKTFRRWANKR</sequence>
<protein>
    <submittedName>
        <fullName evidence="7">HAD-IB family hydrolase</fullName>
    </submittedName>
</protein>
<dbReference type="PANTHER" id="PTHR43344:SF15">
    <property type="entry name" value="PHOSPHOSERINE PHOSPHATASE SERB1"/>
    <property type="match status" value="1"/>
</dbReference>
<feature type="transmembrane region" description="Helical" evidence="6">
    <location>
        <begin position="325"/>
        <end position="344"/>
    </location>
</feature>
<evidence type="ECO:0000256" key="5">
    <source>
        <dbReference type="SAM" id="MobiDB-lite"/>
    </source>
</evidence>
<dbReference type="FunFam" id="3.40.50.1000:FF:000025">
    <property type="entry name" value="HAD hydrolase, family IB"/>
    <property type="match status" value="1"/>
</dbReference>
<keyword evidence="8" id="KW-1185">Reference proteome</keyword>
<feature type="region of interest" description="Disordered" evidence="5">
    <location>
        <begin position="63"/>
        <end position="91"/>
    </location>
</feature>
<organism evidence="7 8">
    <name type="scientific">Rhodococcus spongiicola</name>
    <dbReference type="NCBI Taxonomy" id="2487352"/>
    <lineage>
        <taxon>Bacteria</taxon>
        <taxon>Bacillati</taxon>
        <taxon>Actinomycetota</taxon>
        <taxon>Actinomycetes</taxon>
        <taxon>Mycobacteriales</taxon>
        <taxon>Nocardiaceae</taxon>
        <taxon>Rhodococcus</taxon>
    </lineage>
</organism>
<dbReference type="Proteomes" id="UP000284333">
    <property type="component" value="Unassembled WGS sequence"/>
</dbReference>
<evidence type="ECO:0000256" key="6">
    <source>
        <dbReference type="SAM" id="Phobius"/>
    </source>
</evidence>
<evidence type="ECO:0000256" key="2">
    <source>
        <dbReference type="ARBA" id="ARBA00022723"/>
    </source>
</evidence>
<evidence type="ECO:0000256" key="1">
    <source>
        <dbReference type="ARBA" id="ARBA00009184"/>
    </source>
</evidence>
<dbReference type="RefSeq" id="WP_127947879.1">
    <property type="nucleotide sequence ID" value="NZ_RKLN01000005.1"/>
</dbReference>
<reference evidence="7 8" key="1">
    <citation type="submission" date="2018-11" db="EMBL/GenBank/DDBJ databases">
        <title>Rhodococcus spongicola sp. nov. and Rhodococcus xishaensis sp. nov. from marine sponges.</title>
        <authorList>
            <person name="Li L."/>
            <person name="Lin H.W."/>
        </authorList>
    </citation>
    <scope>NUCLEOTIDE SEQUENCE [LARGE SCALE GENOMIC DNA]</scope>
    <source>
        <strain evidence="7 8">LHW50502</strain>
    </source>
</reference>
<keyword evidence="4" id="KW-0460">Magnesium</keyword>
<keyword evidence="2" id="KW-0479">Metal-binding</keyword>
<feature type="compositionally biased region" description="Low complexity" evidence="5">
    <location>
        <begin position="77"/>
        <end position="87"/>
    </location>
</feature>
<dbReference type="GO" id="GO:0046872">
    <property type="term" value="F:metal ion binding"/>
    <property type="evidence" value="ECO:0007669"/>
    <property type="project" value="UniProtKB-KW"/>
</dbReference>
<evidence type="ECO:0000313" key="7">
    <source>
        <dbReference type="EMBL" id="RVW01581.1"/>
    </source>
</evidence>
<dbReference type="SUPFAM" id="SSF56784">
    <property type="entry name" value="HAD-like"/>
    <property type="match status" value="1"/>
</dbReference>
<evidence type="ECO:0000313" key="8">
    <source>
        <dbReference type="Proteomes" id="UP000284333"/>
    </source>
</evidence>
<feature type="region of interest" description="Disordered" evidence="5">
    <location>
        <begin position="353"/>
        <end position="379"/>
    </location>
</feature>
<evidence type="ECO:0000256" key="4">
    <source>
        <dbReference type="ARBA" id="ARBA00022842"/>
    </source>
</evidence>
<dbReference type="OrthoDB" id="25607at2"/>
<comment type="similarity">
    <text evidence="1">Belongs to the HAD-like hydrolase superfamily. SerB family.</text>
</comment>
<dbReference type="InterPro" id="IPR036412">
    <property type="entry name" value="HAD-like_sf"/>
</dbReference>
<keyword evidence="6" id="KW-0472">Membrane</keyword>
<dbReference type="InterPro" id="IPR050582">
    <property type="entry name" value="HAD-like_SerB"/>
</dbReference>
<accession>A0A3S3BHS7</accession>
<proteinExistence type="inferred from homology"/>
<dbReference type="NCBIfam" id="TIGR01488">
    <property type="entry name" value="HAD-SF-IB"/>
    <property type="match status" value="1"/>
</dbReference>
<dbReference type="NCBIfam" id="TIGR01490">
    <property type="entry name" value="HAD-SF-IB-hyp1"/>
    <property type="match status" value="1"/>
</dbReference>
<dbReference type="PANTHER" id="PTHR43344">
    <property type="entry name" value="PHOSPHOSERINE PHOSPHATASE"/>
    <property type="match status" value="1"/>
</dbReference>
<feature type="compositionally biased region" description="Acidic residues" evidence="5">
    <location>
        <begin position="67"/>
        <end position="76"/>
    </location>
</feature>
<dbReference type="GO" id="GO:0016787">
    <property type="term" value="F:hydrolase activity"/>
    <property type="evidence" value="ECO:0007669"/>
    <property type="project" value="UniProtKB-KW"/>
</dbReference>
<dbReference type="Pfam" id="PF12710">
    <property type="entry name" value="HAD"/>
    <property type="match status" value="1"/>
</dbReference>
<comment type="caution">
    <text evidence="7">The sequence shown here is derived from an EMBL/GenBank/DDBJ whole genome shotgun (WGS) entry which is preliminary data.</text>
</comment>
<dbReference type="InterPro" id="IPR006385">
    <property type="entry name" value="HAD_hydro_SerB1"/>
</dbReference>
<keyword evidence="6" id="KW-1133">Transmembrane helix</keyword>
<dbReference type="Gene3D" id="3.40.50.1000">
    <property type="entry name" value="HAD superfamily/HAD-like"/>
    <property type="match status" value="1"/>
</dbReference>
<name>A0A3S3BHS7_9NOCA</name>
<evidence type="ECO:0000256" key="3">
    <source>
        <dbReference type="ARBA" id="ARBA00022801"/>
    </source>
</evidence>
<gene>
    <name evidence="7" type="ORF">EF834_14265</name>
</gene>
<dbReference type="EMBL" id="RKLN01000005">
    <property type="protein sequence ID" value="RVW01581.1"/>
    <property type="molecule type" value="Genomic_DNA"/>
</dbReference>
<dbReference type="InterPro" id="IPR023214">
    <property type="entry name" value="HAD_sf"/>
</dbReference>
<dbReference type="AlphaFoldDB" id="A0A3S3BHS7"/>
<dbReference type="CDD" id="cd02612">
    <property type="entry name" value="HAD_PGPPase"/>
    <property type="match status" value="1"/>
</dbReference>